<dbReference type="Proteomes" id="UP000886748">
    <property type="component" value="Unassembled WGS sequence"/>
</dbReference>
<dbReference type="SUPFAM" id="SSF53328">
    <property type="entry name" value="Formyltransferase"/>
    <property type="match status" value="1"/>
</dbReference>
<evidence type="ECO:0000259" key="5">
    <source>
        <dbReference type="Pfam" id="PF00551"/>
    </source>
</evidence>
<organism evidence="6 7">
    <name type="scientific">Candidatus Limenecus avicola</name>
    <dbReference type="NCBI Taxonomy" id="2840847"/>
    <lineage>
        <taxon>Bacteria</taxon>
        <taxon>Bacillati</taxon>
        <taxon>Bacillota</taxon>
        <taxon>Clostridia</taxon>
        <taxon>Eubacteriales</taxon>
        <taxon>Clostridiaceae</taxon>
        <taxon>Clostridiaceae incertae sedis</taxon>
        <taxon>Candidatus Limenecus</taxon>
    </lineage>
</organism>
<dbReference type="InterPro" id="IPR036477">
    <property type="entry name" value="Formyl_transf_N_sf"/>
</dbReference>
<reference evidence="6" key="1">
    <citation type="submission" date="2020-10" db="EMBL/GenBank/DDBJ databases">
        <authorList>
            <person name="Gilroy R."/>
        </authorList>
    </citation>
    <scope>NUCLEOTIDE SEQUENCE</scope>
    <source>
        <strain evidence="6">CHK154-7741</strain>
    </source>
</reference>
<evidence type="ECO:0000256" key="1">
    <source>
        <dbReference type="ARBA" id="ARBA00005054"/>
    </source>
</evidence>
<proteinExistence type="predicted"/>
<feature type="domain" description="Formyl transferase N-terminal" evidence="5">
    <location>
        <begin position="23"/>
        <end position="134"/>
    </location>
</feature>
<keyword evidence="3" id="KW-0808">Transferase</keyword>
<dbReference type="GO" id="GO:0004644">
    <property type="term" value="F:phosphoribosylglycinamide formyltransferase activity"/>
    <property type="evidence" value="ECO:0007669"/>
    <property type="project" value="UniProtKB-EC"/>
</dbReference>
<dbReference type="PANTHER" id="PTHR43369">
    <property type="entry name" value="PHOSPHORIBOSYLGLYCINAMIDE FORMYLTRANSFERASE"/>
    <property type="match status" value="1"/>
</dbReference>
<dbReference type="PANTHER" id="PTHR43369:SF2">
    <property type="entry name" value="PHOSPHORIBOSYLGLYCINAMIDE FORMYLTRANSFERASE"/>
    <property type="match status" value="1"/>
</dbReference>
<dbReference type="EMBL" id="DVOD01000072">
    <property type="protein sequence ID" value="HIU93486.1"/>
    <property type="molecule type" value="Genomic_DNA"/>
</dbReference>
<comment type="pathway">
    <text evidence="1">Purine metabolism; IMP biosynthesis via de novo pathway; N(2)-formyl-N(1)-(5-phospho-D-ribosyl)glycinamide from N(1)-(5-phospho-D-ribosyl)glycinamide (10-formyl THF route): step 1/1.</text>
</comment>
<evidence type="ECO:0000313" key="7">
    <source>
        <dbReference type="Proteomes" id="UP000886748"/>
    </source>
</evidence>
<sequence>MSKTIALVCGAKNSAEKAFRDYFKDRDVEIVKTDSLLEASECDLCVLNGYSGHLSQQMLECTQFLNIHYSLLPAFDCRNPVEEAFKTGVKVTGVTLSLLDDDGTRGRIIAQYPVFVDFFTTIDELEDELGKVVQKLAPFVAKSVLEDKVFSYAELLSNQGGCLGSCSGGCSCSDEQDRA</sequence>
<accession>A0A9D1N237</accession>
<evidence type="ECO:0000256" key="3">
    <source>
        <dbReference type="ARBA" id="ARBA00022679"/>
    </source>
</evidence>
<evidence type="ECO:0000256" key="2">
    <source>
        <dbReference type="ARBA" id="ARBA00012254"/>
    </source>
</evidence>
<dbReference type="GO" id="GO:0006189">
    <property type="term" value="P:'de novo' IMP biosynthetic process"/>
    <property type="evidence" value="ECO:0007669"/>
    <property type="project" value="TreeGrafter"/>
</dbReference>
<dbReference type="InterPro" id="IPR002376">
    <property type="entry name" value="Formyl_transf_N"/>
</dbReference>
<gene>
    <name evidence="6" type="ORF">IAD26_10210</name>
</gene>
<keyword evidence="4" id="KW-0658">Purine biosynthesis</keyword>
<dbReference type="GO" id="GO:0005829">
    <property type="term" value="C:cytosol"/>
    <property type="evidence" value="ECO:0007669"/>
    <property type="project" value="TreeGrafter"/>
</dbReference>
<dbReference type="Gene3D" id="3.40.50.170">
    <property type="entry name" value="Formyl transferase, N-terminal domain"/>
    <property type="match status" value="1"/>
</dbReference>
<protein>
    <recommendedName>
        <fullName evidence="2">phosphoribosylglycinamide formyltransferase 1</fullName>
        <ecNumber evidence="2">2.1.2.2</ecNumber>
    </recommendedName>
</protein>
<reference evidence="6" key="2">
    <citation type="journal article" date="2021" name="PeerJ">
        <title>Extensive microbial diversity within the chicken gut microbiome revealed by metagenomics and culture.</title>
        <authorList>
            <person name="Gilroy R."/>
            <person name="Ravi A."/>
            <person name="Getino M."/>
            <person name="Pursley I."/>
            <person name="Horton D.L."/>
            <person name="Alikhan N.F."/>
            <person name="Baker D."/>
            <person name="Gharbi K."/>
            <person name="Hall N."/>
            <person name="Watson M."/>
            <person name="Adriaenssens E.M."/>
            <person name="Foster-Nyarko E."/>
            <person name="Jarju S."/>
            <person name="Secka A."/>
            <person name="Antonio M."/>
            <person name="Oren A."/>
            <person name="Chaudhuri R.R."/>
            <person name="La Ragione R."/>
            <person name="Hildebrand F."/>
            <person name="Pallen M.J."/>
        </authorList>
    </citation>
    <scope>NUCLEOTIDE SEQUENCE</scope>
    <source>
        <strain evidence="6">CHK154-7741</strain>
    </source>
</reference>
<dbReference type="AlphaFoldDB" id="A0A9D1N237"/>
<comment type="caution">
    <text evidence="6">The sequence shown here is derived from an EMBL/GenBank/DDBJ whole genome shotgun (WGS) entry which is preliminary data.</text>
</comment>
<evidence type="ECO:0000313" key="6">
    <source>
        <dbReference type="EMBL" id="HIU93486.1"/>
    </source>
</evidence>
<dbReference type="EC" id="2.1.2.2" evidence="2"/>
<dbReference type="Pfam" id="PF00551">
    <property type="entry name" value="Formyl_trans_N"/>
    <property type="match status" value="1"/>
</dbReference>
<name>A0A9D1N237_9CLOT</name>
<evidence type="ECO:0000256" key="4">
    <source>
        <dbReference type="ARBA" id="ARBA00022755"/>
    </source>
</evidence>